<dbReference type="InterPro" id="IPR003615">
    <property type="entry name" value="HNH_nuc"/>
</dbReference>
<accession>A0A0F9JKR6</accession>
<organism evidence="1">
    <name type="scientific">marine sediment metagenome</name>
    <dbReference type="NCBI Taxonomy" id="412755"/>
    <lineage>
        <taxon>unclassified sequences</taxon>
        <taxon>metagenomes</taxon>
        <taxon>ecological metagenomes</taxon>
    </lineage>
</organism>
<dbReference type="AlphaFoldDB" id="A0A0F9JKR6"/>
<proteinExistence type="predicted"/>
<sequence>MTWENYGKGGWEVDHIIPKSVFNYTKPEDEDFNRCWALKNLQPMWGPENQSKNAKLETHFQPMLVFG</sequence>
<comment type="caution">
    <text evidence="1">The sequence shown here is derived from an EMBL/GenBank/DDBJ whole genome shotgun (WGS) entry which is preliminary data.</text>
</comment>
<dbReference type="EMBL" id="LAZR01009818">
    <property type="protein sequence ID" value="KKM70439.1"/>
    <property type="molecule type" value="Genomic_DNA"/>
</dbReference>
<evidence type="ECO:0000313" key="1">
    <source>
        <dbReference type="EMBL" id="KKM70439.1"/>
    </source>
</evidence>
<evidence type="ECO:0008006" key="2">
    <source>
        <dbReference type="Google" id="ProtNLM"/>
    </source>
</evidence>
<dbReference type="CDD" id="cd00085">
    <property type="entry name" value="HNHc"/>
    <property type="match status" value="1"/>
</dbReference>
<protein>
    <recommendedName>
        <fullName evidence="2">HNH endonuclease</fullName>
    </recommendedName>
</protein>
<name>A0A0F9JKR6_9ZZZZ</name>
<gene>
    <name evidence="1" type="ORF">LCGC14_1440750</name>
</gene>
<reference evidence="1" key="1">
    <citation type="journal article" date="2015" name="Nature">
        <title>Complex archaea that bridge the gap between prokaryotes and eukaryotes.</title>
        <authorList>
            <person name="Spang A."/>
            <person name="Saw J.H."/>
            <person name="Jorgensen S.L."/>
            <person name="Zaremba-Niedzwiedzka K."/>
            <person name="Martijn J."/>
            <person name="Lind A.E."/>
            <person name="van Eijk R."/>
            <person name="Schleper C."/>
            <person name="Guy L."/>
            <person name="Ettema T.J."/>
        </authorList>
    </citation>
    <scope>NUCLEOTIDE SEQUENCE</scope>
</reference>